<sequence>MASHSNYAYSFFCISKTHGIGLSVQRSRDLRLKAFKASPSSFASTYEVEYVFTDAEWVDRITIPDRKVFICVATPLPHDGPRFSRLSSRMGMNIFCERIGTRPWTGRSGSIMVSCISCS</sequence>
<proteinExistence type="predicted"/>
<name>A0A0G4P9Q7_PENC3</name>
<evidence type="ECO:0000313" key="1">
    <source>
        <dbReference type="EMBL" id="CRL23051.1"/>
    </source>
</evidence>
<gene>
    <name evidence="1" type="ORF">PCAMFM013_S008g000480</name>
</gene>
<reference evidence="1 2" key="1">
    <citation type="journal article" date="2014" name="Nat. Commun.">
        <title>Multiple recent horizontal transfers of a large genomic region in cheese making fungi.</title>
        <authorList>
            <person name="Cheeseman K."/>
            <person name="Ropars J."/>
            <person name="Renault P."/>
            <person name="Dupont J."/>
            <person name="Gouzy J."/>
            <person name="Branca A."/>
            <person name="Abraham A.L."/>
            <person name="Ceppi M."/>
            <person name="Conseiller E."/>
            <person name="Debuchy R."/>
            <person name="Malagnac F."/>
            <person name="Goarin A."/>
            <person name="Silar P."/>
            <person name="Lacoste S."/>
            <person name="Sallet E."/>
            <person name="Bensimon A."/>
            <person name="Giraud T."/>
            <person name="Brygoo Y."/>
        </authorList>
    </citation>
    <scope>NUCLEOTIDE SEQUENCE [LARGE SCALE GENOMIC DNA]</scope>
    <source>
        <strain evidence="2">FM 013</strain>
    </source>
</reference>
<keyword evidence="2" id="KW-1185">Reference proteome</keyword>
<dbReference type="EMBL" id="HG793141">
    <property type="protein sequence ID" value="CRL23051.1"/>
    <property type="molecule type" value="Genomic_DNA"/>
</dbReference>
<evidence type="ECO:0000313" key="2">
    <source>
        <dbReference type="Proteomes" id="UP000053732"/>
    </source>
</evidence>
<accession>A0A0G4P9Q7</accession>
<dbReference type="AlphaFoldDB" id="A0A0G4P9Q7"/>
<dbReference type="Proteomes" id="UP000053732">
    <property type="component" value="Unassembled WGS sequence"/>
</dbReference>
<protein>
    <submittedName>
        <fullName evidence="1">Str. FM013</fullName>
    </submittedName>
</protein>
<organism evidence="1 2">
    <name type="scientific">Penicillium camemberti (strain FM 013)</name>
    <dbReference type="NCBI Taxonomy" id="1429867"/>
    <lineage>
        <taxon>Eukaryota</taxon>
        <taxon>Fungi</taxon>
        <taxon>Dikarya</taxon>
        <taxon>Ascomycota</taxon>
        <taxon>Pezizomycotina</taxon>
        <taxon>Eurotiomycetes</taxon>
        <taxon>Eurotiomycetidae</taxon>
        <taxon>Eurotiales</taxon>
        <taxon>Aspergillaceae</taxon>
        <taxon>Penicillium</taxon>
    </lineage>
</organism>